<dbReference type="PANTHER" id="PTHR42723:SF1">
    <property type="entry name" value="CHLOROPHYLL SYNTHASE, CHLOROPLASTIC"/>
    <property type="match status" value="1"/>
</dbReference>
<evidence type="ECO:0000313" key="7">
    <source>
        <dbReference type="EMBL" id="RDU98008.1"/>
    </source>
</evidence>
<dbReference type="Gene3D" id="1.10.357.140">
    <property type="entry name" value="UbiA prenyltransferase"/>
    <property type="match status" value="1"/>
</dbReference>
<dbReference type="GO" id="GO:0016020">
    <property type="term" value="C:membrane"/>
    <property type="evidence" value="ECO:0007669"/>
    <property type="project" value="UniProtKB-SubCell"/>
</dbReference>
<dbReference type="GO" id="GO:0016765">
    <property type="term" value="F:transferase activity, transferring alkyl or aryl (other than methyl) groups"/>
    <property type="evidence" value="ECO:0007669"/>
    <property type="project" value="InterPro"/>
</dbReference>
<dbReference type="AlphaFoldDB" id="A0A3D8JY18"/>
<evidence type="ECO:0000256" key="6">
    <source>
        <dbReference type="SAM" id="Phobius"/>
    </source>
</evidence>
<evidence type="ECO:0000256" key="1">
    <source>
        <dbReference type="ARBA" id="ARBA00004141"/>
    </source>
</evidence>
<dbReference type="InterPro" id="IPR050475">
    <property type="entry name" value="Prenyltransferase_related"/>
</dbReference>
<feature type="transmembrane region" description="Helical" evidence="6">
    <location>
        <begin position="29"/>
        <end position="54"/>
    </location>
</feature>
<accession>A0A3D8JY18</accession>
<keyword evidence="5 6" id="KW-0472">Membrane</keyword>
<organism evidence="7 8">
    <name type="scientific">Trinickia dinghuensis</name>
    <dbReference type="NCBI Taxonomy" id="2291023"/>
    <lineage>
        <taxon>Bacteria</taxon>
        <taxon>Pseudomonadati</taxon>
        <taxon>Pseudomonadota</taxon>
        <taxon>Betaproteobacteria</taxon>
        <taxon>Burkholderiales</taxon>
        <taxon>Burkholderiaceae</taxon>
        <taxon>Trinickia</taxon>
    </lineage>
</organism>
<evidence type="ECO:0000256" key="2">
    <source>
        <dbReference type="ARBA" id="ARBA00022475"/>
    </source>
</evidence>
<dbReference type="OrthoDB" id="508337at2"/>
<name>A0A3D8JY18_9BURK</name>
<keyword evidence="3 6" id="KW-0812">Transmembrane</keyword>
<comment type="caution">
    <text evidence="7">The sequence shown here is derived from an EMBL/GenBank/DDBJ whole genome shotgun (WGS) entry which is preliminary data.</text>
</comment>
<dbReference type="EMBL" id="QRGA01000008">
    <property type="protein sequence ID" value="RDU98008.1"/>
    <property type="molecule type" value="Genomic_DNA"/>
</dbReference>
<evidence type="ECO:0000313" key="8">
    <source>
        <dbReference type="Proteomes" id="UP000256838"/>
    </source>
</evidence>
<dbReference type="InterPro" id="IPR044878">
    <property type="entry name" value="UbiA_sf"/>
</dbReference>
<dbReference type="RefSeq" id="WP_115534534.1">
    <property type="nucleotide sequence ID" value="NZ_QRGA01000008.1"/>
</dbReference>
<evidence type="ECO:0000256" key="3">
    <source>
        <dbReference type="ARBA" id="ARBA00022692"/>
    </source>
</evidence>
<keyword evidence="2" id="KW-1003">Cell membrane</keyword>
<dbReference type="PANTHER" id="PTHR42723">
    <property type="entry name" value="CHLOROPHYLL SYNTHASE"/>
    <property type="match status" value="1"/>
</dbReference>
<keyword evidence="7" id="KW-0808">Transferase</keyword>
<keyword evidence="8" id="KW-1185">Reference proteome</keyword>
<dbReference type="Pfam" id="PF01040">
    <property type="entry name" value="UbiA"/>
    <property type="match status" value="1"/>
</dbReference>
<keyword evidence="4 6" id="KW-1133">Transmembrane helix</keyword>
<feature type="transmembrane region" description="Helical" evidence="6">
    <location>
        <begin position="86"/>
        <end position="106"/>
    </location>
</feature>
<dbReference type="Proteomes" id="UP000256838">
    <property type="component" value="Unassembled WGS sequence"/>
</dbReference>
<protein>
    <submittedName>
        <fullName evidence="7">Prenyltransferase</fullName>
    </submittedName>
</protein>
<dbReference type="InterPro" id="IPR000537">
    <property type="entry name" value="UbiA_prenyltransferase"/>
</dbReference>
<proteinExistence type="predicted"/>
<gene>
    <name evidence="7" type="ORF">DWV00_15905</name>
</gene>
<sequence>MSTLTSRGTLAPVLALCRASNLPTVWSNVAAAAVLSGALGGSTVLLALALSCFYCGGMALNDLFDLDHDSVHQRYRPIPAGRITPARARAVMLALFALAFVCLSVAPHREGLAAGALLLAVIALYDRFHKGHPSMVLAMAAARVLVYAVTAFALAGTVAATVWLAGAVQGAYVLVLTFVARRESSAPGGRYAWPVIPWMLAAIPLCDGLVLTVLASNPAWLLAGLAGAALTRAGQRYVRGD</sequence>
<comment type="subcellular location">
    <subcellularLocation>
        <location evidence="1">Membrane</location>
        <topology evidence="1">Multi-pass membrane protein</topology>
    </subcellularLocation>
</comment>
<evidence type="ECO:0000256" key="4">
    <source>
        <dbReference type="ARBA" id="ARBA00022989"/>
    </source>
</evidence>
<reference evidence="7 8" key="1">
    <citation type="submission" date="2018-08" db="EMBL/GenBank/DDBJ databases">
        <title>Paraburkholderia sp. DHOM06 isolated from forest soil.</title>
        <authorList>
            <person name="Gao Z.-H."/>
            <person name="Qiu L.-H."/>
        </authorList>
    </citation>
    <scope>NUCLEOTIDE SEQUENCE [LARGE SCALE GENOMIC DNA]</scope>
    <source>
        <strain evidence="7 8">DHOM06</strain>
    </source>
</reference>
<evidence type="ECO:0000256" key="5">
    <source>
        <dbReference type="ARBA" id="ARBA00023136"/>
    </source>
</evidence>
<feature type="transmembrane region" description="Helical" evidence="6">
    <location>
        <begin position="112"/>
        <end position="128"/>
    </location>
</feature>